<protein>
    <submittedName>
        <fullName evidence="1">Uncharacterized protein</fullName>
    </submittedName>
</protein>
<dbReference type="EMBL" id="CM039438">
    <property type="protein sequence ID" value="KAI4299638.1"/>
    <property type="molecule type" value="Genomic_DNA"/>
</dbReference>
<gene>
    <name evidence="1" type="ORF">L6164_033074</name>
</gene>
<proteinExistence type="predicted"/>
<accession>A0ACB9KRH8</accession>
<keyword evidence="2" id="KW-1185">Reference proteome</keyword>
<dbReference type="Proteomes" id="UP000828941">
    <property type="component" value="Chromosome 13"/>
</dbReference>
<reference evidence="1 2" key="1">
    <citation type="journal article" date="2022" name="DNA Res.">
        <title>Chromosomal-level genome assembly of the orchid tree Bauhinia variegata (Leguminosae; Cercidoideae) supports the allotetraploid origin hypothesis of Bauhinia.</title>
        <authorList>
            <person name="Zhong Y."/>
            <person name="Chen Y."/>
            <person name="Zheng D."/>
            <person name="Pang J."/>
            <person name="Liu Y."/>
            <person name="Luo S."/>
            <person name="Meng S."/>
            <person name="Qian L."/>
            <person name="Wei D."/>
            <person name="Dai S."/>
            <person name="Zhou R."/>
        </authorList>
    </citation>
    <scope>NUCLEOTIDE SEQUENCE [LARGE SCALE GENOMIC DNA]</scope>
    <source>
        <strain evidence="1">BV-YZ2020</strain>
    </source>
</reference>
<comment type="caution">
    <text evidence="1">The sequence shown here is derived from an EMBL/GenBank/DDBJ whole genome shotgun (WGS) entry which is preliminary data.</text>
</comment>
<organism evidence="1 2">
    <name type="scientific">Bauhinia variegata</name>
    <name type="common">Purple orchid tree</name>
    <name type="synonym">Phanera variegata</name>
    <dbReference type="NCBI Taxonomy" id="167791"/>
    <lineage>
        <taxon>Eukaryota</taxon>
        <taxon>Viridiplantae</taxon>
        <taxon>Streptophyta</taxon>
        <taxon>Embryophyta</taxon>
        <taxon>Tracheophyta</taxon>
        <taxon>Spermatophyta</taxon>
        <taxon>Magnoliopsida</taxon>
        <taxon>eudicotyledons</taxon>
        <taxon>Gunneridae</taxon>
        <taxon>Pentapetalae</taxon>
        <taxon>rosids</taxon>
        <taxon>fabids</taxon>
        <taxon>Fabales</taxon>
        <taxon>Fabaceae</taxon>
        <taxon>Cercidoideae</taxon>
        <taxon>Cercideae</taxon>
        <taxon>Bauhiniinae</taxon>
        <taxon>Bauhinia</taxon>
    </lineage>
</organism>
<name>A0ACB9KRH8_BAUVA</name>
<evidence type="ECO:0000313" key="2">
    <source>
        <dbReference type="Proteomes" id="UP000828941"/>
    </source>
</evidence>
<sequence>MWCVESVDALMKHLRCLRYCLNANVDSRNTSIVGLAGPDKRLETFDAFMHFLVARSYMHRLSSQGRELMKYDAQIDKTSWNKKQYHLYFLAIRFKSFRTY</sequence>
<evidence type="ECO:0000313" key="1">
    <source>
        <dbReference type="EMBL" id="KAI4299638.1"/>
    </source>
</evidence>